<feature type="compositionally biased region" description="Basic and acidic residues" evidence="1">
    <location>
        <begin position="35"/>
        <end position="55"/>
    </location>
</feature>
<organism evidence="2 3">
    <name type="scientific">Rhodotorula toruloides (strain NP11)</name>
    <name type="common">Yeast</name>
    <name type="synonym">Rhodosporidium toruloides</name>
    <dbReference type="NCBI Taxonomy" id="1130832"/>
    <lineage>
        <taxon>Eukaryota</taxon>
        <taxon>Fungi</taxon>
        <taxon>Dikarya</taxon>
        <taxon>Basidiomycota</taxon>
        <taxon>Pucciniomycotina</taxon>
        <taxon>Microbotryomycetes</taxon>
        <taxon>Sporidiobolales</taxon>
        <taxon>Sporidiobolaceae</taxon>
        <taxon>Rhodotorula</taxon>
    </lineage>
</organism>
<dbReference type="OrthoDB" id="2530376at2759"/>
<accession>M7XAK5</accession>
<dbReference type="GeneID" id="27366382"/>
<keyword evidence="3" id="KW-1185">Reference proteome</keyword>
<sequence length="210" mass="22462">MALRRPPTAVSLQPSDVADLRAFISQRDASTTKGKGGDEVVEREKREREEREKKGTKARVVGGGSLVLTELPVHLLEQSWLLLHEAAYLSAADTIKCESRPTSDRPTCPRPVGTLPVPPPLPSPRSYAPDSLARISIRTSGRTEDGRGSQKAAGAGMQPSMGTALRGTPTTALARKPPATPLDVSTSRSQLARLGSSQQRSRLASLPLKL</sequence>
<evidence type="ECO:0000313" key="3">
    <source>
        <dbReference type="Proteomes" id="UP000016926"/>
    </source>
</evidence>
<protein>
    <submittedName>
        <fullName evidence="2">Uncharacterized protein</fullName>
    </submittedName>
</protein>
<dbReference type="AlphaFoldDB" id="M7XAK5"/>
<dbReference type="RefSeq" id="XP_016271873.1">
    <property type="nucleotide sequence ID" value="XM_016416045.1"/>
</dbReference>
<evidence type="ECO:0000313" key="2">
    <source>
        <dbReference type="EMBL" id="EMS20754.1"/>
    </source>
</evidence>
<gene>
    <name evidence="2" type="ORF">RHTO_02369</name>
</gene>
<evidence type="ECO:0000256" key="1">
    <source>
        <dbReference type="SAM" id="MobiDB-lite"/>
    </source>
</evidence>
<reference evidence="2 3" key="1">
    <citation type="journal article" date="2012" name="Nat. Commun.">
        <title>A multi-omic map of the lipid-producing yeast Rhodosporidium toruloides.</title>
        <authorList>
            <person name="Zhu Z."/>
            <person name="Zhang S."/>
            <person name="Liu H."/>
            <person name="Shen H."/>
            <person name="Lin X."/>
            <person name="Yang F."/>
            <person name="Zhou Y.J."/>
            <person name="Jin G."/>
            <person name="Ye M."/>
            <person name="Zou H."/>
            <person name="Zou H."/>
            <person name="Zhao Z.K."/>
        </authorList>
    </citation>
    <scope>NUCLEOTIDE SEQUENCE [LARGE SCALE GENOMIC DNA]</scope>
    <source>
        <strain evidence="2 3">NP11</strain>
    </source>
</reference>
<dbReference type="EMBL" id="KB722659">
    <property type="protein sequence ID" value="EMS20754.1"/>
    <property type="molecule type" value="Genomic_DNA"/>
</dbReference>
<dbReference type="HOGENOM" id="CLU_1310728_0_0_1"/>
<feature type="compositionally biased region" description="Polar residues" evidence="1">
    <location>
        <begin position="183"/>
        <end position="202"/>
    </location>
</feature>
<feature type="region of interest" description="Disordered" evidence="1">
    <location>
        <begin position="25"/>
        <end position="56"/>
    </location>
</feature>
<proteinExistence type="predicted"/>
<feature type="region of interest" description="Disordered" evidence="1">
    <location>
        <begin position="98"/>
        <end position="210"/>
    </location>
</feature>
<name>M7XAK5_RHOT1</name>
<dbReference type="Proteomes" id="UP000016926">
    <property type="component" value="Unassembled WGS sequence"/>
</dbReference>